<evidence type="ECO:0000313" key="2">
    <source>
        <dbReference type="EMBL" id="TRM70561.1"/>
    </source>
</evidence>
<dbReference type="Gene3D" id="3.40.50.1820">
    <property type="entry name" value="alpha/beta hydrolase"/>
    <property type="match status" value="1"/>
</dbReference>
<feature type="region of interest" description="Disordered" evidence="1">
    <location>
        <begin position="64"/>
        <end position="93"/>
    </location>
</feature>
<dbReference type="InterPro" id="IPR029058">
    <property type="entry name" value="AB_hydrolase_fold"/>
</dbReference>
<name>A0A550D0K3_9AGAR</name>
<feature type="region of interest" description="Disordered" evidence="1">
    <location>
        <begin position="1"/>
        <end position="28"/>
    </location>
</feature>
<proteinExistence type="predicted"/>
<protein>
    <submittedName>
        <fullName evidence="2">Uncharacterized protein</fullName>
    </submittedName>
</protein>
<keyword evidence="3" id="KW-1185">Reference proteome</keyword>
<dbReference type="STRING" id="97359.A0A550D0K3"/>
<sequence>MRHAQGLADNGAGDTHCEAQSQGATHLERGQGFDSFDYLPDVSHQDYPMMAAVISQYRMFIESNGDDDSDTGVDPGAAGDGGPKANDGHSDNGATGLVPLEWVALLARFFHWDPTAHVMP</sequence>
<accession>A0A550D0K3</accession>
<dbReference type="PANTHER" id="PTHR35560:SF3">
    <property type="entry name" value="PEPTIDASE S9 PROLYL OLIGOPEPTIDASE CATALYTIC DOMAIN-CONTAINING PROTEIN"/>
    <property type="match status" value="1"/>
</dbReference>
<dbReference type="PANTHER" id="PTHR35560">
    <property type="entry name" value="BLL0132 PROTEIN"/>
    <property type="match status" value="1"/>
</dbReference>
<evidence type="ECO:0000313" key="3">
    <source>
        <dbReference type="Proteomes" id="UP000320762"/>
    </source>
</evidence>
<comment type="caution">
    <text evidence="2">The sequence shown here is derived from an EMBL/GenBank/DDBJ whole genome shotgun (WGS) entry which is preliminary data.</text>
</comment>
<evidence type="ECO:0000256" key="1">
    <source>
        <dbReference type="SAM" id="MobiDB-lite"/>
    </source>
</evidence>
<dbReference type="EMBL" id="VDMD01000001">
    <property type="protein sequence ID" value="TRM70561.1"/>
    <property type="molecule type" value="Genomic_DNA"/>
</dbReference>
<dbReference type="AlphaFoldDB" id="A0A550D0K3"/>
<dbReference type="OrthoDB" id="5985073at2759"/>
<dbReference type="Proteomes" id="UP000320762">
    <property type="component" value="Unassembled WGS sequence"/>
</dbReference>
<reference evidence="2 3" key="1">
    <citation type="journal article" date="2019" name="New Phytol.">
        <title>Comparative genomics reveals unique wood-decay strategies and fruiting body development in the Schizophyllaceae.</title>
        <authorList>
            <person name="Almasi E."/>
            <person name="Sahu N."/>
            <person name="Krizsan K."/>
            <person name="Balint B."/>
            <person name="Kovacs G.M."/>
            <person name="Kiss B."/>
            <person name="Cseklye J."/>
            <person name="Drula E."/>
            <person name="Henrissat B."/>
            <person name="Nagy I."/>
            <person name="Chovatia M."/>
            <person name="Adam C."/>
            <person name="LaButti K."/>
            <person name="Lipzen A."/>
            <person name="Riley R."/>
            <person name="Grigoriev I.V."/>
            <person name="Nagy L.G."/>
        </authorList>
    </citation>
    <scope>NUCLEOTIDE SEQUENCE [LARGE SCALE GENOMIC DNA]</scope>
    <source>
        <strain evidence="2 3">NL-1724</strain>
    </source>
</reference>
<gene>
    <name evidence="2" type="ORF">BD626DRAFT_477857</name>
</gene>
<organism evidence="2 3">
    <name type="scientific">Schizophyllum amplum</name>
    <dbReference type="NCBI Taxonomy" id="97359"/>
    <lineage>
        <taxon>Eukaryota</taxon>
        <taxon>Fungi</taxon>
        <taxon>Dikarya</taxon>
        <taxon>Basidiomycota</taxon>
        <taxon>Agaricomycotina</taxon>
        <taxon>Agaricomycetes</taxon>
        <taxon>Agaricomycetidae</taxon>
        <taxon>Agaricales</taxon>
        <taxon>Schizophyllaceae</taxon>
        <taxon>Schizophyllum</taxon>
    </lineage>
</organism>